<dbReference type="InterPro" id="IPR051711">
    <property type="entry name" value="Stress_Response_Reg"/>
</dbReference>
<evidence type="ECO:0000313" key="10">
    <source>
        <dbReference type="EMBL" id="ORY03324.1"/>
    </source>
</evidence>
<comment type="subcellular location">
    <subcellularLocation>
        <location evidence="1">Nucleus</location>
    </subcellularLocation>
</comment>
<name>A0A1Y1YZN4_9PLEO</name>
<feature type="transmembrane region" description="Helical" evidence="8">
    <location>
        <begin position="609"/>
        <end position="629"/>
    </location>
</feature>
<dbReference type="PANTHER" id="PTHR47540:SF2">
    <property type="entry name" value="ZN(II)2CYS6 TRANSCRIPTION FACTOR (EUROFUNG)"/>
    <property type="match status" value="1"/>
</dbReference>
<comment type="caution">
    <text evidence="10">The sequence shown here is derived from an EMBL/GenBank/DDBJ whole genome shotgun (WGS) entry which is preliminary data.</text>
</comment>
<keyword evidence="3" id="KW-0805">Transcription regulation</keyword>
<dbReference type="GO" id="GO:0006351">
    <property type="term" value="P:DNA-templated transcription"/>
    <property type="evidence" value="ECO:0007669"/>
    <property type="project" value="InterPro"/>
</dbReference>
<protein>
    <submittedName>
        <fullName evidence="10">Fungal-specific transcription factor domain-domain-containing protein</fullName>
    </submittedName>
</protein>
<feature type="region of interest" description="Disordered" evidence="7">
    <location>
        <begin position="158"/>
        <end position="191"/>
    </location>
</feature>
<dbReference type="InterPro" id="IPR001138">
    <property type="entry name" value="Zn2Cys6_DnaBD"/>
</dbReference>
<evidence type="ECO:0000256" key="3">
    <source>
        <dbReference type="ARBA" id="ARBA00023015"/>
    </source>
</evidence>
<evidence type="ECO:0000256" key="6">
    <source>
        <dbReference type="ARBA" id="ARBA00023242"/>
    </source>
</evidence>
<dbReference type="InterPro" id="IPR036864">
    <property type="entry name" value="Zn2-C6_fun-type_DNA-bd_sf"/>
</dbReference>
<feature type="region of interest" description="Disordered" evidence="7">
    <location>
        <begin position="86"/>
        <end position="131"/>
    </location>
</feature>
<gene>
    <name evidence="10" type="ORF">BCR34DRAFT_71686</name>
</gene>
<evidence type="ECO:0000259" key="9">
    <source>
        <dbReference type="PROSITE" id="PS50048"/>
    </source>
</evidence>
<dbReference type="SMART" id="SM00906">
    <property type="entry name" value="Fungal_trans"/>
    <property type="match status" value="1"/>
</dbReference>
<reference evidence="10 11" key="1">
    <citation type="submission" date="2016-07" db="EMBL/GenBank/DDBJ databases">
        <title>Pervasive Adenine N6-methylation of Active Genes in Fungi.</title>
        <authorList>
            <consortium name="DOE Joint Genome Institute"/>
            <person name="Mondo S.J."/>
            <person name="Dannebaum R.O."/>
            <person name="Kuo R.C."/>
            <person name="Labutti K."/>
            <person name="Haridas S."/>
            <person name="Kuo A."/>
            <person name="Salamov A."/>
            <person name="Ahrendt S.R."/>
            <person name="Lipzen A."/>
            <person name="Sullivan W."/>
            <person name="Andreopoulos W.B."/>
            <person name="Clum A."/>
            <person name="Lindquist E."/>
            <person name="Daum C."/>
            <person name="Ramamoorthy G.K."/>
            <person name="Gryganskyi A."/>
            <person name="Culley D."/>
            <person name="Magnuson J.K."/>
            <person name="James T.Y."/>
            <person name="O'Malley M.A."/>
            <person name="Stajich J.E."/>
            <person name="Spatafora J.W."/>
            <person name="Visel A."/>
            <person name="Grigoriev I.V."/>
        </authorList>
    </citation>
    <scope>NUCLEOTIDE SEQUENCE [LARGE SCALE GENOMIC DNA]</scope>
    <source>
        <strain evidence="10 11">CBS 115471</strain>
    </source>
</reference>
<dbReference type="GO" id="GO:0000981">
    <property type="term" value="F:DNA-binding transcription factor activity, RNA polymerase II-specific"/>
    <property type="evidence" value="ECO:0007669"/>
    <property type="project" value="InterPro"/>
</dbReference>
<keyword evidence="6" id="KW-0539">Nucleus</keyword>
<feature type="region of interest" description="Disordered" evidence="7">
    <location>
        <begin position="1"/>
        <end position="52"/>
    </location>
</feature>
<accession>A0A1Y1YZN4</accession>
<evidence type="ECO:0000256" key="7">
    <source>
        <dbReference type="SAM" id="MobiDB-lite"/>
    </source>
</evidence>
<dbReference type="STRING" id="1231657.A0A1Y1YZN4"/>
<sequence>MNLELVPHEPARIEAAQAAPSSPHLKLDARKRSLSSSANAALDPRQRRKVSRACDICKTKKAKCSGTVPCESCQRKGLECLYEARYSRGKPPTPPQSRYPPEHTRDDTRTLSPREREDRPTPRPLLPYSSSYLDRPQHHIATHQQHISAFTLPQREDSRTILNPSPPPNAKPREQEGPSRASPELDVAEQYSDSTSGLAFLQRAWRRLSNNQSSHAISGTLDSAMGEHQKLTSAGDKPFQDQGNIRLPPIDKVRELVKLYFDLCIATYRLLHRGTVESWVTTLVGNYERKVPLHQSLGRPQAAILLAALSMATFHQEKAKGASASAFSPINAEASLRQSDDLFCEAVRLTEAETGFPTLESAQARLIQVLYLLTSSRMNQAWYTFGEALQIISALGLHRRKDSKRCSTQHRRDYIEDQCRKRTFWVTYTLDKYMGVMFGRPRHFHDEDIDQDFPDAVNDEDMTSGGPVTESSEDCHIESLIFHARLAQIVGKISREVYSIKSIQDRERIAASHQLGQELRQWKAELPPILGAINPSSLIPSFRRQTTALNLAYSHAVMLAHRPFLLKNLSSRDELRDMAMQSITECIAAAQVVLQTVDRLAREGPVFHAFWWTHYVTFCALVVFYVWAIQHSQNSDLSSRLFDLAERCLTHLAQATATNSPSRRYSIILQELRAEAKRRTTRRENHLVPITTSAAVNVNQSTGMQSPSFRTTGLRWDPISESSPTETATPRTANFLDDWQTTDWLDLDSSAFGPFPGDDNSSAPLDHGDGALSQISDLSLMASRHWLQHTKV</sequence>
<keyword evidence="5" id="KW-0804">Transcription</keyword>
<evidence type="ECO:0000313" key="11">
    <source>
        <dbReference type="Proteomes" id="UP000193144"/>
    </source>
</evidence>
<dbReference type="GO" id="GO:0045944">
    <property type="term" value="P:positive regulation of transcription by RNA polymerase II"/>
    <property type="evidence" value="ECO:0007669"/>
    <property type="project" value="TreeGrafter"/>
</dbReference>
<feature type="compositionally biased region" description="Basic and acidic residues" evidence="7">
    <location>
        <begin position="1"/>
        <end position="12"/>
    </location>
</feature>
<dbReference type="AlphaFoldDB" id="A0A1Y1YZN4"/>
<keyword evidence="11" id="KW-1185">Reference proteome</keyword>
<dbReference type="GO" id="GO:0008270">
    <property type="term" value="F:zinc ion binding"/>
    <property type="evidence" value="ECO:0007669"/>
    <property type="project" value="InterPro"/>
</dbReference>
<evidence type="ECO:0000256" key="1">
    <source>
        <dbReference type="ARBA" id="ARBA00004123"/>
    </source>
</evidence>
<dbReference type="CDD" id="cd12148">
    <property type="entry name" value="fungal_TF_MHR"/>
    <property type="match status" value="1"/>
</dbReference>
<dbReference type="Pfam" id="PF04082">
    <property type="entry name" value="Fungal_trans"/>
    <property type="match status" value="1"/>
</dbReference>
<evidence type="ECO:0000256" key="2">
    <source>
        <dbReference type="ARBA" id="ARBA00022723"/>
    </source>
</evidence>
<proteinExistence type="predicted"/>
<dbReference type="CDD" id="cd00067">
    <property type="entry name" value="GAL4"/>
    <property type="match status" value="1"/>
</dbReference>
<organism evidence="10 11">
    <name type="scientific">Clohesyomyces aquaticus</name>
    <dbReference type="NCBI Taxonomy" id="1231657"/>
    <lineage>
        <taxon>Eukaryota</taxon>
        <taxon>Fungi</taxon>
        <taxon>Dikarya</taxon>
        <taxon>Ascomycota</taxon>
        <taxon>Pezizomycotina</taxon>
        <taxon>Dothideomycetes</taxon>
        <taxon>Pleosporomycetidae</taxon>
        <taxon>Pleosporales</taxon>
        <taxon>Lindgomycetaceae</taxon>
        <taxon>Clohesyomyces</taxon>
    </lineage>
</organism>
<keyword evidence="8" id="KW-0812">Transmembrane</keyword>
<dbReference type="Gene3D" id="4.10.240.10">
    <property type="entry name" value="Zn(2)-C6 fungal-type DNA-binding domain"/>
    <property type="match status" value="1"/>
</dbReference>
<dbReference type="PROSITE" id="PS00463">
    <property type="entry name" value="ZN2_CY6_FUNGAL_1"/>
    <property type="match status" value="1"/>
</dbReference>
<keyword evidence="8" id="KW-1133">Transmembrane helix</keyword>
<dbReference type="InterPro" id="IPR007219">
    <property type="entry name" value="XnlR_reg_dom"/>
</dbReference>
<feature type="region of interest" description="Disordered" evidence="7">
    <location>
        <begin position="713"/>
        <end position="733"/>
    </location>
</feature>
<evidence type="ECO:0000256" key="4">
    <source>
        <dbReference type="ARBA" id="ARBA00023125"/>
    </source>
</evidence>
<dbReference type="Pfam" id="PF00172">
    <property type="entry name" value="Zn_clus"/>
    <property type="match status" value="1"/>
</dbReference>
<feature type="compositionally biased region" description="Polar residues" evidence="7">
    <location>
        <begin position="720"/>
        <end position="732"/>
    </location>
</feature>
<evidence type="ECO:0000256" key="5">
    <source>
        <dbReference type="ARBA" id="ARBA00023163"/>
    </source>
</evidence>
<dbReference type="SMART" id="SM00066">
    <property type="entry name" value="GAL4"/>
    <property type="match status" value="1"/>
</dbReference>
<dbReference type="EMBL" id="MCFA01000148">
    <property type="protein sequence ID" value="ORY03324.1"/>
    <property type="molecule type" value="Genomic_DNA"/>
</dbReference>
<dbReference type="GO" id="GO:0043565">
    <property type="term" value="F:sequence-specific DNA binding"/>
    <property type="evidence" value="ECO:0007669"/>
    <property type="project" value="TreeGrafter"/>
</dbReference>
<keyword evidence="8" id="KW-0472">Membrane</keyword>
<evidence type="ECO:0000256" key="8">
    <source>
        <dbReference type="SAM" id="Phobius"/>
    </source>
</evidence>
<feature type="compositionally biased region" description="Basic and acidic residues" evidence="7">
    <location>
        <begin position="100"/>
        <end position="121"/>
    </location>
</feature>
<dbReference type="Proteomes" id="UP000193144">
    <property type="component" value="Unassembled WGS sequence"/>
</dbReference>
<dbReference type="PROSITE" id="PS50048">
    <property type="entry name" value="ZN2_CY6_FUNGAL_2"/>
    <property type="match status" value="1"/>
</dbReference>
<dbReference type="SUPFAM" id="SSF57701">
    <property type="entry name" value="Zn2/Cys6 DNA-binding domain"/>
    <property type="match status" value="1"/>
</dbReference>
<keyword evidence="2" id="KW-0479">Metal-binding</keyword>
<dbReference type="OrthoDB" id="3037908at2759"/>
<dbReference type="GO" id="GO:0005634">
    <property type="term" value="C:nucleus"/>
    <property type="evidence" value="ECO:0007669"/>
    <property type="project" value="UniProtKB-SubCell"/>
</dbReference>
<feature type="domain" description="Zn(2)-C6 fungal-type" evidence="9">
    <location>
        <begin position="53"/>
        <end position="82"/>
    </location>
</feature>
<keyword evidence="4" id="KW-0238">DNA-binding</keyword>
<dbReference type="PANTHER" id="PTHR47540">
    <property type="entry name" value="THIAMINE REPRESSIBLE GENES REGULATORY PROTEIN THI5"/>
    <property type="match status" value="1"/>
</dbReference>